<comment type="catalytic activity">
    <reaction evidence="7">
        <text>DNA(n) + a 2'-deoxyribonucleoside 5'-triphosphate = DNA(n+1) + diphosphate</text>
        <dbReference type="Rhea" id="RHEA:22508"/>
        <dbReference type="Rhea" id="RHEA-COMP:17339"/>
        <dbReference type="Rhea" id="RHEA-COMP:17340"/>
        <dbReference type="ChEBI" id="CHEBI:33019"/>
        <dbReference type="ChEBI" id="CHEBI:61560"/>
        <dbReference type="ChEBI" id="CHEBI:173112"/>
        <dbReference type="EC" id="2.7.7.7"/>
    </reaction>
</comment>
<evidence type="ECO:0000256" key="1">
    <source>
        <dbReference type="ARBA" id="ARBA00012417"/>
    </source>
</evidence>
<organism evidence="8 9">
    <name type="scientific">Rubellimicrobium rubrum</name>
    <dbReference type="NCBI Taxonomy" id="2585369"/>
    <lineage>
        <taxon>Bacteria</taxon>
        <taxon>Pseudomonadati</taxon>
        <taxon>Pseudomonadota</taxon>
        <taxon>Alphaproteobacteria</taxon>
        <taxon>Rhodobacterales</taxon>
        <taxon>Roseobacteraceae</taxon>
        <taxon>Rubellimicrobium</taxon>
    </lineage>
</organism>
<dbReference type="PANTHER" id="PTHR34388:SF1">
    <property type="entry name" value="DNA POLYMERASE III SUBUNIT DELTA"/>
    <property type="match status" value="1"/>
</dbReference>
<dbReference type="InterPro" id="IPR027417">
    <property type="entry name" value="P-loop_NTPase"/>
</dbReference>
<proteinExistence type="inferred from homology"/>
<evidence type="ECO:0000256" key="6">
    <source>
        <dbReference type="ARBA" id="ARBA00034754"/>
    </source>
</evidence>
<dbReference type="EMBL" id="VDFU01000009">
    <property type="protein sequence ID" value="TNC49788.1"/>
    <property type="molecule type" value="Genomic_DNA"/>
</dbReference>
<keyword evidence="3" id="KW-0548">Nucleotidyltransferase</keyword>
<evidence type="ECO:0000256" key="3">
    <source>
        <dbReference type="ARBA" id="ARBA00022695"/>
    </source>
</evidence>
<dbReference type="SUPFAM" id="SSF48019">
    <property type="entry name" value="post-AAA+ oligomerization domain-like"/>
    <property type="match status" value="1"/>
</dbReference>
<evidence type="ECO:0000256" key="5">
    <source>
        <dbReference type="ARBA" id="ARBA00022932"/>
    </source>
</evidence>
<evidence type="ECO:0000256" key="2">
    <source>
        <dbReference type="ARBA" id="ARBA00022679"/>
    </source>
</evidence>
<protein>
    <recommendedName>
        <fullName evidence="1">DNA-directed DNA polymerase</fullName>
        <ecNumber evidence="1">2.7.7.7</ecNumber>
    </recommendedName>
</protein>
<comment type="caution">
    <text evidence="8">The sequence shown here is derived from an EMBL/GenBank/DDBJ whole genome shotgun (WGS) entry which is preliminary data.</text>
</comment>
<evidence type="ECO:0000313" key="8">
    <source>
        <dbReference type="EMBL" id="TNC49788.1"/>
    </source>
</evidence>
<keyword evidence="4" id="KW-0235">DNA replication</keyword>
<evidence type="ECO:0000313" key="9">
    <source>
        <dbReference type="Proteomes" id="UP000305887"/>
    </source>
</evidence>
<keyword evidence="2" id="KW-0808">Transferase</keyword>
<dbReference type="GO" id="GO:0003677">
    <property type="term" value="F:DNA binding"/>
    <property type="evidence" value="ECO:0007669"/>
    <property type="project" value="InterPro"/>
</dbReference>
<dbReference type="Gene3D" id="1.20.272.10">
    <property type="match status" value="1"/>
</dbReference>
<evidence type="ECO:0000256" key="4">
    <source>
        <dbReference type="ARBA" id="ARBA00022705"/>
    </source>
</evidence>
<keyword evidence="9" id="KW-1185">Reference proteome</keyword>
<dbReference type="GO" id="GO:0009360">
    <property type="term" value="C:DNA polymerase III complex"/>
    <property type="evidence" value="ECO:0007669"/>
    <property type="project" value="TreeGrafter"/>
</dbReference>
<dbReference type="GO" id="GO:0006261">
    <property type="term" value="P:DNA-templated DNA replication"/>
    <property type="evidence" value="ECO:0007669"/>
    <property type="project" value="TreeGrafter"/>
</dbReference>
<reference evidence="8 9" key="1">
    <citation type="submission" date="2019-06" db="EMBL/GenBank/DDBJ databases">
        <title>YIM 131921 draft genome.</title>
        <authorList>
            <person name="Jiang L."/>
        </authorList>
    </citation>
    <scope>NUCLEOTIDE SEQUENCE [LARGE SCALE GENOMIC DNA]</scope>
    <source>
        <strain evidence="8 9">YIM 131921</strain>
    </source>
</reference>
<dbReference type="InterPro" id="IPR005790">
    <property type="entry name" value="DNA_polIII_delta"/>
</dbReference>
<dbReference type="PANTHER" id="PTHR34388">
    <property type="entry name" value="DNA POLYMERASE III SUBUNIT DELTA"/>
    <property type="match status" value="1"/>
</dbReference>
<dbReference type="AlphaFoldDB" id="A0A5C4MYE8"/>
<dbReference type="GO" id="GO:0003887">
    <property type="term" value="F:DNA-directed DNA polymerase activity"/>
    <property type="evidence" value="ECO:0007669"/>
    <property type="project" value="UniProtKB-KW"/>
</dbReference>
<dbReference type="OrthoDB" id="9804983at2"/>
<name>A0A5C4MYE8_9RHOB</name>
<dbReference type="RefSeq" id="WP_139076564.1">
    <property type="nucleotide sequence ID" value="NZ_VDFU01000009.1"/>
</dbReference>
<dbReference type="EC" id="2.7.7.7" evidence="1"/>
<keyword evidence="5" id="KW-0239">DNA-directed DNA polymerase</keyword>
<dbReference type="Gene3D" id="3.40.50.300">
    <property type="entry name" value="P-loop containing nucleotide triphosphate hydrolases"/>
    <property type="match status" value="1"/>
</dbReference>
<evidence type="ECO:0000256" key="7">
    <source>
        <dbReference type="ARBA" id="ARBA00049244"/>
    </source>
</evidence>
<sequence>MKLSTRDAKAFLKRPDPAIAAILITGEDGARVAQARADLLATLLGPQGEAEMRLERLSGPDVRRDPALVLDALKAVGFFPGPRAVLVEDATDGVAPAVSSAMETWTPADARLILTGTSLAAKGALRKLMESRRETAAITLYDDPLTEGEVVDMLRAAGLERTEAAARDYLVSLAHSLPPGDFRGLVERLSLHQLDSDGFLDLATVAALAPQAEEAEVDDLLAAVTAGRRDQIGPLLVGLGAQGVGPVTVTIQSLRHFRALLTVASDPGGVQAGLAGLRPPVGGPRRQALARAAESWRRERIEDALRTLIDLDLALRSGGRMPDRALVERALMRLAT</sequence>
<dbReference type="InterPro" id="IPR008921">
    <property type="entry name" value="DNA_pol3_clamp-load_cplx_C"/>
</dbReference>
<dbReference type="Proteomes" id="UP000305887">
    <property type="component" value="Unassembled WGS sequence"/>
</dbReference>
<gene>
    <name evidence="8" type="ORF">FHG66_09725</name>
</gene>
<accession>A0A5C4MYE8</accession>
<comment type="similarity">
    <text evidence="6">Belongs to the DNA polymerase HolA subunit family.</text>
</comment>